<evidence type="ECO:0000313" key="1">
    <source>
        <dbReference type="EMBL" id="ESO93121.1"/>
    </source>
</evidence>
<organism evidence="1 2">
    <name type="scientific">Lottia gigantea</name>
    <name type="common">Giant owl limpet</name>
    <dbReference type="NCBI Taxonomy" id="225164"/>
    <lineage>
        <taxon>Eukaryota</taxon>
        <taxon>Metazoa</taxon>
        <taxon>Spiralia</taxon>
        <taxon>Lophotrochozoa</taxon>
        <taxon>Mollusca</taxon>
        <taxon>Gastropoda</taxon>
        <taxon>Patellogastropoda</taxon>
        <taxon>Lottioidea</taxon>
        <taxon>Lottiidae</taxon>
        <taxon>Lottia</taxon>
    </lineage>
</organism>
<name>V4AI69_LOTGI</name>
<dbReference type="KEGG" id="lgi:LOTGIDRAFT_162146"/>
<dbReference type="EMBL" id="KB201977">
    <property type="protein sequence ID" value="ESO93121.1"/>
    <property type="molecule type" value="Genomic_DNA"/>
</dbReference>
<dbReference type="GeneID" id="20238927"/>
<dbReference type="HOGENOM" id="CLU_1745138_0_0_1"/>
<evidence type="ECO:0000313" key="2">
    <source>
        <dbReference type="Proteomes" id="UP000030746"/>
    </source>
</evidence>
<proteinExistence type="predicted"/>
<protein>
    <submittedName>
        <fullName evidence="1">Uncharacterized protein</fullName>
    </submittedName>
</protein>
<reference evidence="1 2" key="1">
    <citation type="journal article" date="2013" name="Nature">
        <title>Insights into bilaterian evolution from three spiralian genomes.</title>
        <authorList>
            <person name="Simakov O."/>
            <person name="Marletaz F."/>
            <person name="Cho S.J."/>
            <person name="Edsinger-Gonzales E."/>
            <person name="Havlak P."/>
            <person name="Hellsten U."/>
            <person name="Kuo D.H."/>
            <person name="Larsson T."/>
            <person name="Lv J."/>
            <person name="Arendt D."/>
            <person name="Savage R."/>
            <person name="Osoegawa K."/>
            <person name="de Jong P."/>
            <person name="Grimwood J."/>
            <person name="Chapman J.A."/>
            <person name="Shapiro H."/>
            <person name="Aerts A."/>
            <person name="Otillar R.P."/>
            <person name="Terry A.Y."/>
            <person name="Boore J.L."/>
            <person name="Grigoriev I.V."/>
            <person name="Lindberg D.R."/>
            <person name="Seaver E.C."/>
            <person name="Weisblat D.A."/>
            <person name="Putnam N.H."/>
            <person name="Rokhsar D.S."/>
        </authorList>
    </citation>
    <scope>NUCLEOTIDE SEQUENCE [LARGE SCALE GENOMIC DNA]</scope>
</reference>
<feature type="non-terminal residue" evidence="1">
    <location>
        <position position="1"/>
    </location>
</feature>
<keyword evidence="2" id="KW-1185">Reference proteome</keyword>
<dbReference type="RefSeq" id="XP_009056320.1">
    <property type="nucleotide sequence ID" value="XM_009058072.1"/>
</dbReference>
<dbReference type="CTD" id="20238927"/>
<dbReference type="AlphaFoldDB" id="V4AI69"/>
<accession>V4AI69</accession>
<gene>
    <name evidence="1" type="ORF">LOTGIDRAFT_162146</name>
</gene>
<sequence length="150" mass="16384">LPIIFSDVTDSVKPAGPVNIKDLNVDIHVKQQAVTCQSGSTVTIDLHVTLSGQLQFNTEAPHNWKLLPSEDIKNILVNGTRGKLKPTSKQAISQLKLESSSAEQDLAFLFQLFVCTNDSTCLMKRVLVTQPVITASSNNDTNQIILSIQL</sequence>
<dbReference type="Proteomes" id="UP000030746">
    <property type="component" value="Unassembled WGS sequence"/>
</dbReference>